<evidence type="ECO:0000313" key="2">
    <source>
        <dbReference type="EMBL" id="AWY06665.1"/>
    </source>
</evidence>
<feature type="region of interest" description="Disordered" evidence="1">
    <location>
        <begin position="1"/>
        <end position="41"/>
    </location>
</feature>
<sequence length="90" mass="9562">MTDNTASTAPAADVAAPAPRKAKAGPLRPEPPRKLTAGANVADAATGRRFGKVKTILPGDRFVVAWEDGETAHEHRSVLVARFTTTSKRR</sequence>
<dbReference type="EMBL" id="MH271320">
    <property type="protein sequence ID" value="AWY06665.1"/>
    <property type="molecule type" value="Genomic_DNA"/>
</dbReference>
<organism evidence="2 3">
    <name type="scientific">Microbacterium phage Zeta1847</name>
    <dbReference type="NCBI Taxonomy" id="2201444"/>
    <lineage>
        <taxon>Viruses</taxon>
        <taxon>Duplodnaviria</taxon>
        <taxon>Heunggongvirae</taxon>
        <taxon>Uroviricota</taxon>
        <taxon>Caudoviricetes</taxon>
        <taxon>Casidaviridae</taxon>
        <taxon>Zetavirus</taxon>
        <taxon>Zetavirus zeta1847</taxon>
    </lineage>
</organism>
<dbReference type="KEGG" id="vg:54993714"/>
<feature type="compositionally biased region" description="Low complexity" evidence="1">
    <location>
        <begin position="1"/>
        <end position="27"/>
    </location>
</feature>
<dbReference type="RefSeq" id="YP_009803154.1">
    <property type="nucleotide sequence ID" value="NC_047992.1"/>
</dbReference>
<evidence type="ECO:0000313" key="3">
    <source>
        <dbReference type="Proteomes" id="UP000251243"/>
    </source>
</evidence>
<gene>
    <name evidence="2" type="primary">31</name>
    <name evidence="2" type="ORF">SEA_ZETA1847_31</name>
</gene>
<evidence type="ECO:0000256" key="1">
    <source>
        <dbReference type="SAM" id="MobiDB-lite"/>
    </source>
</evidence>
<name>A0A2Z4Q9T5_9CAUD</name>
<dbReference type="Proteomes" id="UP000251243">
    <property type="component" value="Segment"/>
</dbReference>
<protein>
    <submittedName>
        <fullName evidence="2">Uncharacterized protein</fullName>
    </submittedName>
</protein>
<reference evidence="3" key="1">
    <citation type="submission" date="2018-04" db="EMBL/GenBank/DDBJ databases">
        <authorList>
            <person name="Go L.Y."/>
            <person name="Mitchell J.A."/>
        </authorList>
    </citation>
    <scope>NUCLEOTIDE SEQUENCE [LARGE SCALE GENOMIC DNA]</scope>
</reference>
<proteinExistence type="predicted"/>
<keyword evidence="3" id="KW-1185">Reference proteome</keyword>
<accession>A0A2Z4Q9T5</accession>
<dbReference type="GeneID" id="54993714"/>